<reference evidence="1" key="1">
    <citation type="journal article" date="2014" name="Int. J. Syst. Evol. Microbiol.">
        <title>Complete genome sequence of Corynebacterium casei LMG S-19264T (=DSM 44701T), isolated from a smear-ripened cheese.</title>
        <authorList>
            <consortium name="US DOE Joint Genome Institute (JGI-PGF)"/>
            <person name="Walter F."/>
            <person name="Albersmeier A."/>
            <person name="Kalinowski J."/>
            <person name="Ruckert C."/>
        </authorList>
    </citation>
    <scope>NUCLEOTIDE SEQUENCE</scope>
    <source>
        <strain evidence="1">KCTC 42097</strain>
    </source>
</reference>
<comment type="caution">
    <text evidence="1">The sequence shown here is derived from an EMBL/GenBank/DDBJ whole genome shotgun (WGS) entry which is preliminary data.</text>
</comment>
<evidence type="ECO:0000313" key="1">
    <source>
        <dbReference type="EMBL" id="GHC64909.1"/>
    </source>
</evidence>
<organism evidence="1 2">
    <name type="scientific">Limoniibacter endophyticus</name>
    <dbReference type="NCBI Taxonomy" id="1565040"/>
    <lineage>
        <taxon>Bacteria</taxon>
        <taxon>Pseudomonadati</taxon>
        <taxon>Pseudomonadota</taxon>
        <taxon>Alphaproteobacteria</taxon>
        <taxon>Hyphomicrobiales</taxon>
        <taxon>Bartonellaceae</taxon>
        <taxon>Limoniibacter</taxon>
    </lineage>
</organism>
<gene>
    <name evidence="1" type="ORF">GCM10010136_07230</name>
</gene>
<sequence>MILRSLLCAALIVGLKPELVRASETPTAWQLAKCRFYEETWRDMLTHFGPGALSDGFIDQNERFIAAHCLERIEVCPKSEHDLAVANALTLGTMNGDVGGTFLPFRCD</sequence>
<keyword evidence="2" id="KW-1185">Reference proteome</keyword>
<reference evidence="1" key="2">
    <citation type="submission" date="2020-09" db="EMBL/GenBank/DDBJ databases">
        <authorList>
            <person name="Sun Q."/>
            <person name="Kim S."/>
        </authorList>
    </citation>
    <scope>NUCLEOTIDE SEQUENCE</scope>
    <source>
        <strain evidence="1">KCTC 42097</strain>
    </source>
</reference>
<protein>
    <submittedName>
        <fullName evidence="1">Uncharacterized protein</fullName>
    </submittedName>
</protein>
<accession>A0A8J3GF68</accession>
<evidence type="ECO:0000313" key="2">
    <source>
        <dbReference type="Proteomes" id="UP000641137"/>
    </source>
</evidence>
<dbReference type="AlphaFoldDB" id="A0A8J3GF68"/>
<dbReference type="EMBL" id="BMZO01000002">
    <property type="protein sequence ID" value="GHC64909.1"/>
    <property type="molecule type" value="Genomic_DNA"/>
</dbReference>
<proteinExistence type="predicted"/>
<dbReference type="RefSeq" id="WP_189487984.1">
    <property type="nucleotide sequence ID" value="NZ_BMZO01000002.1"/>
</dbReference>
<dbReference type="Proteomes" id="UP000641137">
    <property type="component" value="Unassembled WGS sequence"/>
</dbReference>
<name>A0A8J3GF68_9HYPH</name>